<gene>
    <name evidence="1" type="ORF">A0U92_03095</name>
</gene>
<dbReference type="AlphaFoldDB" id="A0A1U9KDP1"/>
<dbReference type="SUPFAM" id="SSF56954">
    <property type="entry name" value="Outer membrane efflux proteins (OEP)"/>
    <property type="match status" value="1"/>
</dbReference>
<evidence type="ECO:0000313" key="1">
    <source>
        <dbReference type="EMBL" id="AQS83921.1"/>
    </source>
</evidence>
<dbReference type="GO" id="GO:0015562">
    <property type="term" value="F:efflux transmembrane transporter activity"/>
    <property type="evidence" value="ECO:0007669"/>
    <property type="project" value="InterPro"/>
</dbReference>
<evidence type="ECO:0008006" key="3">
    <source>
        <dbReference type="Google" id="ProtNLM"/>
    </source>
</evidence>
<protein>
    <recommendedName>
        <fullName evidence="3">Outer membrane efflux protein</fullName>
    </recommendedName>
</protein>
<sequence length="189" mass="21866">MISIMSQPFSRDDTYRRHGFMRYRDIYYPHSHTILKEENIYRECYYIYCDIFIFTFLLFSFNQISEVEAENITFVHAAETARAVDSGLTELNTNYRSAAARRNVRQELAQVFSHLTATKDMLRNSVLSAESMNSRAIEVSRSWQAGETSLVELLRARSAAHNALQLRNQTEIARHVAIVRTLIAAGEFQ</sequence>
<proteinExistence type="predicted"/>
<reference evidence="1 2" key="1">
    <citation type="submission" date="2016-03" db="EMBL/GenBank/DDBJ databases">
        <title>Acetic acid bacteria sequencing.</title>
        <authorList>
            <person name="Brandt J."/>
            <person name="Jakob F."/>
            <person name="Vogel R.F."/>
        </authorList>
    </citation>
    <scope>NUCLEOTIDE SEQUENCE [LARGE SCALE GENOMIC DNA]</scope>
    <source>
        <strain evidence="1 2">TMW2.1153</strain>
    </source>
</reference>
<evidence type="ECO:0000313" key="2">
    <source>
        <dbReference type="Proteomes" id="UP000188937"/>
    </source>
</evidence>
<dbReference type="KEGG" id="aace:A0U92_03095"/>
<name>A0A1U9KDP1_ACEAC</name>
<accession>A0A1U9KDP1</accession>
<organism evidence="1 2">
    <name type="scientific">Acetobacter aceti</name>
    <dbReference type="NCBI Taxonomy" id="435"/>
    <lineage>
        <taxon>Bacteria</taxon>
        <taxon>Pseudomonadati</taxon>
        <taxon>Pseudomonadota</taxon>
        <taxon>Alphaproteobacteria</taxon>
        <taxon>Acetobacterales</taxon>
        <taxon>Acetobacteraceae</taxon>
        <taxon>Acetobacter</taxon>
        <taxon>Acetobacter subgen. Acetobacter</taxon>
    </lineage>
</organism>
<keyword evidence="2" id="KW-1185">Reference proteome</keyword>
<dbReference type="STRING" id="435.A0U92_03095"/>
<dbReference type="EMBL" id="CP014692">
    <property type="protein sequence ID" value="AQS83921.1"/>
    <property type="molecule type" value="Genomic_DNA"/>
</dbReference>
<dbReference type="Proteomes" id="UP000188937">
    <property type="component" value="Chromosome"/>
</dbReference>